<evidence type="ECO:0000313" key="3">
    <source>
        <dbReference type="Proteomes" id="UP000663929"/>
    </source>
</evidence>
<gene>
    <name evidence="2" type="ORF">J3U87_23635</name>
</gene>
<dbReference type="SUPFAM" id="SSF58113">
    <property type="entry name" value="Apolipoprotein A-I"/>
    <property type="match status" value="1"/>
</dbReference>
<evidence type="ECO:0000256" key="1">
    <source>
        <dbReference type="SAM" id="Coils"/>
    </source>
</evidence>
<reference evidence="2" key="1">
    <citation type="submission" date="2021-03" db="EMBL/GenBank/DDBJ databases">
        <title>Acanthopleuribacteraceae sp. M133.</title>
        <authorList>
            <person name="Wang G."/>
        </authorList>
    </citation>
    <scope>NUCLEOTIDE SEQUENCE</scope>
    <source>
        <strain evidence="2">M133</strain>
    </source>
</reference>
<evidence type="ECO:0000313" key="2">
    <source>
        <dbReference type="EMBL" id="QTD48584.1"/>
    </source>
</evidence>
<dbReference type="AlphaFoldDB" id="A0A8A4TH99"/>
<dbReference type="EMBL" id="CP071793">
    <property type="protein sequence ID" value="QTD48584.1"/>
    <property type="molecule type" value="Genomic_DNA"/>
</dbReference>
<accession>A0A8A4TH99</accession>
<dbReference type="Proteomes" id="UP000663929">
    <property type="component" value="Chromosome"/>
</dbReference>
<name>A0A8A4TH99_SULCO</name>
<protein>
    <submittedName>
        <fullName evidence="2">Uncharacterized protein</fullName>
    </submittedName>
</protein>
<dbReference type="RefSeq" id="WP_237378236.1">
    <property type="nucleotide sequence ID" value="NZ_CP071793.1"/>
</dbReference>
<sequence length="800" mass="88716">MELQELIQESQEILDQIDELNRPISDVISSHNYQKEISNSMDGNADLEMGSFQYSGAYKVSLHLTKTDEAPIEVFEAEADEHSFAYASLLLEGKAGAGLAASIPLGSVDTQIGAKANAQVQIAFHRRFPQSENGIEALRTFLQELKHPFGAPLVRQLAPSEVLQVNFSGGVSLSAVASWQYGITKEFDLSEDLDLTEAVGFEAAIAAQVALRAGLEGQFKFLVEPSSTPPETPQHSMVRVQLFKKKSGFLGAGFGLNVGFTVSNVDHLIDKTLAKALKYPDEFLDKIRAASQDLDALQNDLNNLSGEVKDTLSEWFDKAFDELGLDDIQNALDRLDELPAEVQQVLAPFSNRVEAVVDTLEEERQELTETVDDFFTDTLETIAKPIDRVQQKIQKWLDGYEEMKARIKKQIVERAEQGISAELRASINRTSTSEALLDIDFELPAAADVYQRVVRGDVAAAIDAHRTGQSVWIRGGSLTKTTRIDRHQSLKLNFFGFKLNRDLKRFDQIEYRTDGVDGTMSIFGQAGAALQASTKRRQTSLAFVMDLAVPVAAPEGLSALTPDTITADLQYEVILTKDRAIEKIMPIQIQAASDYLGLMDQAQADELLELLEKKNGDYHYRLSIGFPKNTMESLFLLGPMAALSDKDVTRICWAKIRESLRASDLEISGGGTKVYPFSALILQPNIDHIMRFPHNFRQAIVGPRLSIPTSQRLSFWSHMNTLKEFIDSYIGARKALARSVPPKRLNRKLSYFAAKLRKPVGSAGTKPIGAKYLMLVALVGPTHLKIHAEFKRGDSPTFDF</sequence>
<dbReference type="KEGG" id="scor:J3U87_23635"/>
<feature type="coiled-coil region" evidence="1">
    <location>
        <begin position="350"/>
        <end position="406"/>
    </location>
</feature>
<feature type="coiled-coil region" evidence="1">
    <location>
        <begin position="287"/>
        <end position="314"/>
    </location>
</feature>
<keyword evidence="3" id="KW-1185">Reference proteome</keyword>
<proteinExistence type="predicted"/>
<keyword evidence="1" id="KW-0175">Coiled coil</keyword>
<organism evidence="2 3">
    <name type="scientific">Sulfidibacter corallicola</name>
    <dbReference type="NCBI Taxonomy" id="2818388"/>
    <lineage>
        <taxon>Bacteria</taxon>
        <taxon>Pseudomonadati</taxon>
        <taxon>Acidobacteriota</taxon>
        <taxon>Holophagae</taxon>
        <taxon>Acanthopleuribacterales</taxon>
        <taxon>Acanthopleuribacteraceae</taxon>
        <taxon>Sulfidibacter</taxon>
    </lineage>
</organism>